<evidence type="ECO:0000313" key="1">
    <source>
        <dbReference type="EMBL" id="CAD7253463.1"/>
    </source>
</evidence>
<dbReference type="EMBL" id="CAJPEV010005888">
    <property type="protein sequence ID" value="CAG0903630.1"/>
    <property type="molecule type" value="Genomic_DNA"/>
</dbReference>
<name>A0A7R9AG33_9CRUS</name>
<feature type="non-terminal residue" evidence="1">
    <location>
        <position position="593"/>
    </location>
</feature>
<evidence type="ECO:0000313" key="2">
    <source>
        <dbReference type="Proteomes" id="UP000677054"/>
    </source>
</evidence>
<dbReference type="EMBL" id="LR905405">
    <property type="protein sequence ID" value="CAD7253463.1"/>
    <property type="molecule type" value="Genomic_DNA"/>
</dbReference>
<sequence length="593" mass="66893">VAASVSLVAHPESTDDQLYILASDENLLASLGTLKTRCGVRVVHPKDFRGCEASAVIAVNVSDEWLLEVISRSRTQLIIIDTLQDHEDLWDSMRQEQRVEVLSGNFPTDIEDRKVLLTLDEEKKFLWTPTWDKTGERIGEEALKKEGFLDQNTGGFFCLSDEPLDKILPSPPYLDPFAAWGYMWGGNPGEVSQIGEGKRIIEFLGLRGVKWEPMYWPPVPLKVRSKGTGLLESISIVLTGSLMHLPLLKKSFEELLGHIHMTWPPVEPVYIIMDSAKPLKQVSVADGFPSVHKRLKDVYHSSSPEFNVSDEAGSMKNGGLQFSTLETLLHQIQLAATILRRPIVLLGNKLSRTFRPEDTNEEKNLCGILLLARDNLQPNSFENPQFISIIPIVPHWRGGDVWIGVEKLPPVYGDGQFPPTLTKIFFQGKVRVTWKRHSAIMLQSLDRKLAGLPPLSLDAKMNMRKLRKLRHQWSSDWSGEIFSSLIMPSILPFLFQANVGQRRHLRFGEVLKNSGHMTHGIFSEVLTNVCQWHHLRFGEFSVSPTFAVRTPLETPLRRDGINLFMFQENSAGGKDFSSFIPLVRPTFVNSPPV</sequence>
<keyword evidence="2" id="KW-1185">Reference proteome</keyword>
<dbReference type="AlphaFoldDB" id="A0A7R9AG33"/>
<dbReference type="Proteomes" id="UP000677054">
    <property type="component" value="Unassembled WGS sequence"/>
</dbReference>
<accession>A0A7R9AG33</accession>
<reference evidence="1" key="1">
    <citation type="submission" date="2020-11" db="EMBL/GenBank/DDBJ databases">
        <authorList>
            <person name="Tran Van P."/>
        </authorList>
    </citation>
    <scope>NUCLEOTIDE SEQUENCE</scope>
</reference>
<gene>
    <name evidence="1" type="ORF">DSTB1V02_LOCUS13213</name>
</gene>
<organism evidence="1">
    <name type="scientific">Darwinula stevensoni</name>
    <dbReference type="NCBI Taxonomy" id="69355"/>
    <lineage>
        <taxon>Eukaryota</taxon>
        <taxon>Metazoa</taxon>
        <taxon>Ecdysozoa</taxon>
        <taxon>Arthropoda</taxon>
        <taxon>Crustacea</taxon>
        <taxon>Oligostraca</taxon>
        <taxon>Ostracoda</taxon>
        <taxon>Podocopa</taxon>
        <taxon>Podocopida</taxon>
        <taxon>Darwinulocopina</taxon>
        <taxon>Darwinuloidea</taxon>
        <taxon>Darwinulidae</taxon>
        <taxon>Darwinula</taxon>
    </lineage>
</organism>
<protein>
    <submittedName>
        <fullName evidence="1">Uncharacterized protein</fullName>
    </submittedName>
</protein>
<proteinExistence type="predicted"/>
<feature type="non-terminal residue" evidence="1">
    <location>
        <position position="1"/>
    </location>
</feature>